<feature type="compositionally biased region" description="Polar residues" evidence="1">
    <location>
        <begin position="206"/>
        <end position="218"/>
    </location>
</feature>
<protein>
    <submittedName>
        <fullName evidence="2">Uncharacterized protein</fullName>
    </submittedName>
</protein>
<reference evidence="2 3" key="1">
    <citation type="submission" date="2013-11" db="EMBL/GenBank/DDBJ databases">
        <title>Genome sequencing of Stegodyphus mimosarum.</title>
        <authorList>
            <person name="Bechsgaard J."/>
        </authorList>
    </citation>
    <scope>NUCLEOTIDE SEQUENCE [LARGE SCALE GENOMIC DNA]</scope>
</reference>
<organism evidence="2 3">
    <name type="scientific">Stegodyphus mimosarum</name>
    <name type="common">African social velvet spider</name>
    <dbReference type="NCBI Taxonomy" id="407821"/>
    <lineage>
        <taxon>Eukaryota</taxon>
        <taxon>Metazoa</taxon>
        <taxon>Ecdysozoa</taxon>
        <taxon>Arthropoda</taxon>
        <taxon>Chelicerata</taxon>
        <taxon>Arachnida</taxon>
        <taxon>Araneae</taxon>
        <taxon>Araneomorphae</taxon>
        <taxon>Entelegynae</taxon>
        <taxon>Eresoidea</taxon>
        <taxon>Eresidae</taxon>
        <taxon>Stegodyphus</taxon>
    </lineage>
</organism>
<dbReference type="AlphaFoldDB" id="A0A087T3I7"/>
<feature type="region of interest" description="Disordered" evidence="1">
    <location>
        <begin position="206"/>
        <end position="240"/>
    </location>
</feature>
<evidence type="ECO:0000256" key="1">
    <source>
        <dbReference type="SAM" id="MobiDB-lite"/>
    </source>
</evidence>
<accession>A0A087T3I7</accession>
<gene>
    <name evidence="2" type="ORF">X975_13335</name>
</gene>
<feature type="region of interest" description="Disordered" evidence="1">
    <location>
        <begin position="10"/>
        <end position="32"/>
    </location>
</feature>
<sequence length="289" mass="32739">MLRLQKLLEDVSASKESIDESDNDFFSSHDTDSEIQMDSENEIENDIYCFMGKDKKTKWLKEKPKADVTTPAHNIITKLPGNIDKGKYVQTSNESWELLLKLDLGYQEIYTSDKNSTVNRKEDISDKTLWVEDLKVGERQEPVDVDANDSGRDLLIRSKETLKGRYTKHQISDENKFCMEYNFVTTNKKAIGHEICNDASDFDDSVTSGEGLENNSFGESGYTESEKVADTDPENSEVPNNQCEVPITLEKSETSINTVSGKMDKKEHKLSFHLAWPIGSDIDVLGRTD</sequence>
<name>A0A087T3I7_STEMI</name>
<evidence type="ECO:0000313" key="3">
    <source>
        <dbReference type="Proteomes" id="UP000054359"/>
    </source>
</evidence>
<feature type="non-terminal residue" evidence="2">
    <location>
        <position position="289"/>
    </location>
</feature>
<proteinExistence type="predicted"/>
<evidence type="ECO:0000313" key="2">
    <source>
        <dbReference type="EMBL" id="KFM59676.1"/>
    </source>
</evidence>
<keyword evidence="3" id="KW-1185">Reference proteome</keyword>
<dbReference type="Proteomes" id="UP000054359">
    <property type="component" value="Unassembled WGS sequence"/>
</dbReference>
<dbReference type="EMBL" id="KK113242">
    <property type="protein sequence ID" value="KFM59676.1"/>
    <property type="molecule type" value="Genomic_DNA"/>
</dbReference>